<keyword evidence="2" id="KW-1185">Reference proteome</keyword>
<dbReference type="PANTHER" id="PTHR30143">
    <property type="entry name" value="ACID HYDRATASE"/>
    <property type="match status" value="1"/>
</dbReference>
<sequence>MTVSNQLFEAYKTNTPVEIEDIEVADIMDAYDNQEALLERKKDLGETLKGYKISLTSQETQRLFNSTHPLYGAMTDKQIVESVSLADYNEPLLELELIFNVVETLEVEDTLEEICRKCTISPGIEIPDGRYKNWFPNIDMFQVISDAAVSGAVVIGEPKQLTYANIASIKGTIFKDGEEVKSGYSTEVMDHPAEAVKWLVLELDKRGKKLEPGMFVSSGTFIIPFALEVGTYTASYENVGSVSVEVTK</sequence>
<dbReference type="GO" id="GO:0008684">
    <property type="term" value="F:2-oxopent-4-enoate hydratase activity"/>
    <property type="evidence" value="ECO:0007669"/>
    <property type="project" value="TreeGrafter"/>
</dbReference>
<comment type="caution">
    <text evidence="1">The sequence shown here is derived from an EMBL/GenBank/DDBJ whole genome shotgun (WGS) entry which is preliminary data.</text>
</comment>
<gene>
    <name evidence="1" type="primary">tesE</name>
    <name evidence="1" type="ORF">JEOSCH030_00253</name>
</gene>
<evidence type="ECO:0000313" key="1">
    <source>
        <dbReference type="EMBL" id="CAD2072240.1"/>
    </source>
</evidence>
<evidence type="ECO:0000313" key="2">
    <source>
        <dbReference type="Proteomes" id="UP000521032"/>
    </source>
</evidence>
<dbReference type="GO" id="GO:0005737">
    <property type="term" value="C:cytoplasm"/>
    <property type="evidence" value="ECO:0007669"/>
    <property type="project" value="TreeGrafter"/>
</dbReference>
<reference evidence="1 2" key="1">
    <citation type="submission" date="2020-07" db="EMBL/GenBank/DDBJ databases">
        <authorList>
            <person name="Criscuolo A."/>
        </authorList>
    </citation>
    <scope>NUCLEOTIDE SEQUENCE [LARGE SCALE GENOMIC DNA]</scope>
    <source>
        <strain evidence="2">CIP 111030</strain>
    </source>
</reference>
<dbReference type="Gene3D" id="3.90.850.10">
    <property type="entry name" value="Fumarylacetoacetase-like, C-terminal domain"/>
    <property type="match status" value="1"/>
</dbReference>
<dbReference type="PANTHER" id="PTHR30143:SF0">
    <property type="entry name" value="2-KETO-4-PENTENOATE HYDRATASE"/>
    <property type="match status" value="1"/>
</dbReference>
<name>A0A6V7R4E6_9BACL</name>
<organism evidence="1 2">
    <name type="scientific">Phocicoccus schoeneichii</name>
    <dbReference type="NCBI Taxonomy" id="1812261"/>
    <lineage>
        <taxon>Bacteria</taxon>
        <taxon>Bacillati</taxon>
        <taxon>Bacillota</taxon>
        <taxon>Bacilli</taxon>
        <taxon>Bacillales</taxon>
        <taxon>Salinicoccaceae</taxon>
        <taxon>Phocicoccus</taxon>
    </lineage>
</organism>
<dbReference type="InterPro" id="IPR036663">
    <property type="entry name" value="Fumarylacetoacetase_C_sf"/>
</dbReference>
<dbReference type="InterPro" id="IPR050772">
    <property type="entry name" value="Hydratase-Decarb/MhpD_sf"/>
</dbReference>
<dbReference type="RefSeq" id="WP_186084802.1">
    <property type="nucleotide sequence ID" value="NZ_BMDB01000003.1"/>
</dbReference>
<dbReference type="AlphaFoldDB" id="A0A6V7R4E6"/>
<accession>A0A6V7R4E6</accession>
<dbReference type="SUPFAM" id="SSF56529">
    <property type="entry name" value="FAH"/>
    <property type="match status" value="1"/>
</dbReference>
<proteinExistence type="predicted"/>
<protein>
    <submittedName>
        <fullName evidence="1">2-hydroxyhexa-2,4-dienoate hydratase</fullName>
    </submittedName>
</protein>
<dbReference type="Proteomes" id="UP000521032">
    <property type="component" value="Unassembled WGS sequence"/>
</dbReference>
<dbReference type="EMBL" id="CAJEWE010000004">
    <property type="protein sequence ID" value="CAD2072240.1"/>
    <property type="molecule type" value="Genomic_DNA"/>
</dbReference>